<protein>
    <submittedName>
        <fullName evidence="4">Tol-Pal system-associated acyl-CoA thioesterase</fullName>
    </submittedName>
</protein>
<dbReference type="PANTHER" id="PTHR31793">
    <property type="entry name" value="4-HYDROXYBENZOYL-COA THIOESTERASE FAMILY MEMBER"/>
    <property type="match status" value="1"/>
</dbReference>
<dbReference type="InterPro" id="IPR014166">
    <property type="entry name" value="Tol-Pal_acyl-CoA_thioesterase"/>
</dbReference>
<dbReference type="GO" id="GO:0047617">
    <property type="term" value="F:fatty acyl-CoA hydrolase activity"/>
    <property type="evidence" value="ECO:0007669"/>
    <property type="project" value="TreeGrafter"/>
</dbReference>
<keyword evidence="2" id="KW-0378">Hydrolase</keyword>
<proteinExistence type="inferred from homology"/>
<sequence length="135" mass="15388">MVEFNWPIRIYYEDTDSGGVVYHSSYLNFMERARTEYLRSLKIEQDELIQQQAVLFAVRKIEIDYIMAARFNDLLTVATTVTKIAGASIVFSQVITKADDSDVIICKASVKVASLQVDSFKPCAIPEKLKMKLRI</sequence>
<dbReference type="FunFam" id="3.10.129.10:FF:000004">
    <property type="entry name" value="Tol-pal system-associated acyl-CoA thioesterase"/>
    <property type="match status" value="1"/>
</dbReference>
<dbReference type="NCBIfam" id="TIGR00051">
    <property type="entry name" value="YbgC/FadM family acyl-CoA thioesterase"/>
    <property type="match status" value="1"/>
</dbReference>
<dbReference type="InterPro" id="IPR029069">
    <property type="entry name" value="HotDog_dom_sf"/>
</dbReference>
<dbReference type="InterPro" id="IPR008272">
    <property type="entry name" value="HB-CoA_thioesterase_AS"/>
</dbReference>
<dbReference type="Gene3D" id="3.10.129.10">
    <property type="entry name" value="Hotdog Thioesterase"/>
    <property type="match status" value="1"/>
</dbReference>
<organism evidence="4">
    <name type="scientific">hydrothermal vent metagenome</name>
    <dbReference type="NCBI Taxonomy" id="652676"/>
    <lineage>
        <taxon>unclassified sequences</taxon>
        <taxon>metagenomes</taxon>
        <taxon>ecological metagenomes</taxon>
    </lineage>
</organism>
<feature type="domain" description="Thioesterase" evidence="3">
    <location>
        <begin position="18"/>
        <end position="102"/>
    </location>
</feature>
<evidence type="ECO:0000259" key="3">
    <source>
        <dbReference type="Pfam" id="PF03061"/>
    </source>
</evidence>
<dbReference type="InterPro" id="IPR050563">
    <property type="entry name" value="4-hydroxybenzoyl-CoA_TE"/>
</dbReference>
<dbReference type="PIRSF" id="PIRSF003230">
    <property type="entry name" value="YbgC"/>
    <property type="match status" value="1"/>
</dbReference>
<dbReference type="InterPro" id="IPR006683">
    <property type="entry name" value="Thioestr_dom"/>
</dbReference>
<dbReference type="PROSITE" id="PS01328">
    <property type="entry name" value="4HBCOA_THIOESTERASE"/>
    <property type="match status" value="1"/>
</dbReference>
<dbReference type="PANTHER" id="PTHR31793:SF37">
    <property type="entry name" value="ACYL-COA THIOESTER HYDROLASE YBGC"/>
    <property type="match status" value="1"/>
</dbReference>
<dbReference type="InterPro" id="IPR006684">
    <property type="entry name" value="YbgC/YbaW"/>
</dbReference>
<evidence type="ECO:0000256" key="2">
    <source>
        <dbReference type="ARBA" id="ARBA00022801"/>
    </source>
</evidence>
<dbReference type="EMBL" id="UOFS01000006">
    <property type="protein sequence ID" value="VAW91754.1"/>
    <property type="molecule type" value="Genomic_DNA"/>
</dbReference>
<dbReference type="AlphaFoldDB" id="A0A3B1AD54"/>
<accession>A0A3B1AD54</accession>
<gene>
    <name evidence="4" type="ORF">MNBD_GAMMA22-2805</name>
</gene>
<dbReference type="SUPFAM" id="SSF54637">
    <property type="entry name" value="Thioesterase/thiol ester dehydrase-isomerase"/>
    <property type="match status" value="1"/>
</dbReference>
<dbReference type="NCBIfam" id="TIGR02799">
    <property type="entry name" value="thio_ybgC"/>
    <property type="match status" value="1"/>
</dbReference>
<comment type="similarity">
    <text evidence="1">Belongs to the 4-hydroxybenzoyl-CoA thioesterase family.</text>
</comment>
<reference evidence="4" key="1">
    <citation type="submission" date="2018-06" db="EMBL/GenBank/DDBJ databases">
        <authorList>
            <person name="Zhirakovskaya E."/>
        </authorList>
    </citation>
    <scope>NUCLEOTIDE SEQUENCE</scope>
</reference>
<dbReference type="CDD" id="cd00586">
    <property type="entry name" value="4HBT"/>
    <property type="match status" value="1"/>
</dbReference>
<dbReference type="Pfam" id="PF03061">
    <property type="entry name" value="4HBT"/>
    <property type="match status" value="1"/>
</dbReference>
<evidence type="ECO:0000313" key="4">
    <source>
        <dbReference type="EMBL" id="VAW91754.1"/>
    </source>
</evidence>
<evidence type="ECO:0000256" key="1">
    <source>
        <dbReference type="ARBA" id="ARBA00005953"/>
    </source>
</evidence>
<name>A0A3B1AD54_9ZZZZ</name>